<dbReference type="InterPro" id="IPR032675">
    <property type="entry name" value="LRR_dom_sf"/>
</dbReference>
<comment type="caution">
    <text evidence="2">The sequence shown here is derived from an EMBL/GenBank/DDBJ whole genome shotgun (WGS) entry which is preliminary data.</text>
</comment>
<evidence type="ECO:0000313" key="2">
    <source>
        <dbReference type="EMBL" id="GMN31406.1"/>
    </source>
</evidence>
<dbReference type="Proteomes" id="UP001187192">
    <property type="component" value="Unassembled WGS sequence"/>
</dbReference>
<protein>
    <recommendedName>
        <fullName evidence="1">F-box/LRR-repeat protein 15/At3g58940/PEG3-like LRR domain-containing protein</fullName>
    </recommendedName>
</protein>
<name>A0AA88CV23_FICCA</name>
<dbReference type="SUPFAM" id="SSF52047">
    <property type="entry name" value="RNI-like"/>
    <property type="match status" value="1"/>
</dbReference>
<evidence type="ECO:0000313" key="3">
    <source>
        <dbReference type="Proteomes" id="UP001187192"/>
    </source>
</evidence>
<dbReference type="PANTHER" id="PTHR34145">
    <property type="entry name" value="OS02G0105600 PROTEIN"/>
    <property type="match status" value="1"/>
</dbReference>
<keyword evidence="3" id="KW-1185">Reference proteome</keyword>
<feature type="non-terminal residue" evidence="2">
    <location>
        <position position="321"/>
    </location>
</feature>
<sequence length="321" mass="36699">MSLLSKRWRRVWYSIPSLDFSDADIWRFRYRRRKSFYKFVHKFLKHREAGMRYISDSVITRFKFDVEFCGGSSALDNCLSFAIWRNIEEFDLRAKPKFKDKLYCGYCCLPEAVLNARPLVVLKLDSLKLNGSCSVTLPSLKSLSLTAVKLDDHMLKSLLLGCPSVEKFNLKECIGLLNPIISSLSIKFMEIATDCKTVRVEATNVESLVYSGFCADVNLSACKAIKSLSLLTNRLNDQSLEDIIFELPLLETLNLSRCYELRYIKICGHHLKSVSLEKAYNEAAVLSVETPNLVSFSYKGDTRFILRMKSTNLPNGNFIID</sequence>
<dbReference type="InterPro" id="IPR055411">
    <property type="entry name" value="LRR_FXL15/At3g58940/PEG3-like"/>
</dbReference>
<dbReference type="InterPro" id="IPR053772">
    <property type="entry name" value="At1g61320/At1g61330-like"/>
</dbReference>
<dbReference type="Pfam" id="PF24758">
    <property type="entry name" value="LRR_At5g56370"/>
    <property type="match status" value="1"/>
</dbReference>
<dbReference type="Gene3D" id="3.80.10.10">
    <property type="entry name" value="Ribonuclease Inhibitor"/>
    <property type="match status" value="1"/>
</dbReference>
<proteinExistence type="predicted"/>
<reference evidence="2" key="1">
    <citation type="submission" date="2023-07" db="EMBL/GenBank/DDBJ databases">
        <title>draft genome sequence of fig (Ficus carica).</title>
        <authorList>
            <person name="Takahashi T."/>
            <person name="Nishimura K."/>
        </authorList>
    </citation>
    <scope>NUCLEOTIDE SEQUENCE</scope>
</reference>
<dbReference type="PANTHER" id="PTHR34145:SF28">
    <property type="entry name" value="F-BOX DOMAIN-CONTAINING PROTEIN"/>
    <property type="match status" value="1"/>
</dbReference>
<gene>
    <name evidence="2" type="ORF">TIFTF001_049680</name>
</gene>
<dbReference type="AlphaFoldDB" id="A0AA88CV23"/>
<evidence type="ECO:0000259" key="1">
    <source>
        <dbReference type="Pfam" id="PF24758"/>
    </source>
</evidence>
<dbReference type="EMBL" id="BTGU01007355">
    <property type="protein sequence ID" value="GMN31406.1"/>
    <property type="molecule type" value="Genomic_DNA"/>
</dbReference>
<organism evidence="2 3">
    <name type="scientific">Ficus carica</name>
    <name type="common">Common fig</name>
    <dbReference type="NCBI Taxonomy" id="3494"/>
    <lineage>
        <taxon>Eukaryota</taxon>
        <taxon>Viridiplantae</taxon>
        <taxon>Streptophyta</taxon>
        <taxon>Embryophyta</taxon>
        <taxon>Tracheophyta</taxon>
        <taxon>Spermatophyta</taxon>
        <taxon>Magnoliopsida</taxon>
        <taxon>eudicotyledons</taxon>
        <taxon>Gunneridae</taxon>
        <taxon>Pentapetalae</taxon>
        <taxon>rosids</taxon>
        <taxon>fabids</taxon>
        <taxon>Rosales</taxon>
        <taxon>Moraceae</taxon>
        <taxon>Ficeae</taxon>
        <taxon>Ficus</taxon>
    </lineage>
</organism>
<accession>A0AA88CV23</accession>
<feature type="domain" description="F-box/LRR-repeat protein 15/At3g58940/PEG3-like LRR" evidence="1">
    <location>
        <begin position="80"/>
        <end position="211"/>
    </location>
</feature>